<proteinExistence type="inferred from homology"/>
<evidence type="ECO:0000256" key="7">
    <source>
        <dbReference type="ARBA" id="ARBA00034307"/>
    </source>
</evidence>
<feature type="domain" description="Acyl-CoA dehydrogenase C-terminal" evidence="16">
    <location>
        <begin position="238"/>
        <end position="368"/>
    </location>
</feature>
<evidence type="ECO:0000259" key="14">
    <source>
        <dbReference type="Pfam" id="PF02770"/>
    </source>
</evidence>
<dbReference type="Pfam" id="PF02771">
    <property type="entry name" value="Acyl-CoA_dh_N"/>
    <property type="match status" value="1"/>
</dbReference>
<keyword evidence="6 17" id="KW-0503">Monooxygenase</keyword>
<feature type="domain" description="Acyl-CoA oxidase/dehydrogenase middle" evidence="14">
    <location>
        <begin position="131"/>
        <end position="204"/>
    </location>
</feature>
<comment type="catalytic activity">
    <reaction evidence="12">
        <text>dibenzothiophene 5-oxide + FMNH2 + O2 = dibenzothiophene 5,5-dioxide + FMN + H2O + H(+)</text>
        <dbReference type="Rhea" id="RHEA:49080"/>
        <dbReference type="ChEBI" id="CHEBI:15377"/>
        <dbReference type="ChEBI" id="CHEBI:15378"/>
        <dbReference type="ChEBI" id="CHEBI:15379"/>
        <dbReference type="ChEBI" id="CHEBI:23683"/>
        <dbReference type="ChEBI" id="CHEBI:57618"/>
        <dbReference type="ChEBI" id="CHEBI:58210"/>
        <dbReference type="ChEBI" id="CHEBI:90356"/>
    </reaction>
</comment>
<evidence type="ECO:0000256" key="4">
    <source>
        <dbReference type="ARBA" id="ARBA00022741"/>
    </source>
</evidence>
<dbReference type="GO" id="GO:0004497">
    <property type="term" value="F:monooxygenase activity"/>
    <property type="evidence" value="ECO:0007669"/>
    <property type="project" value="UniProtKB-KW"/>
</dbReference>
<accession>A0A511VBR9</accession>
<evidence type="ECO:0000259" key="16">
    <source>
        <dbReference type="Pfam" id="PF08028"/>
    </source>
</evidence>
<dbReference type="GO" id="GO:0005737">
    <property type="term" value="C:cytoplasm"/>
    <property type="evidence" value="ECO:0007669"/>
    <property type="project" value="UniProtKB-SubCell"/>
</dbReference>
<comment type="subcellular location">
    <subcellularLocation>
        <location evidence="1">Cytoplasm</location>
    </subcellularLocation>
</comment>
<keyword evidence="4" id="KW-0547">Nucleotide-binding</keyword>
<dbReference type="PANTHER" id="PTHR43884:SF12">
    <property type="entry name" value="ISOVALERYL-COA DEHYDROGENASE, MITOCHONDRIAL-RELATED"/>
    <property type="match status" value="1"/>
</dbReference>
<evidence type="ECO:0000256" key="12">
    <source>
        <dbReference type="ARBA" id="ARBA00048445"/>
    </source>
</evidence>
<dbReference type="GO" id="GO:0006552">
    <property type="term" value="P:L-leucine catabolic process"/>
    <property type="evidence" value="ECO:0007669"/>
    <property type="project" value="TreeGrafter"/>
</dbReference>
<evidence type="ECO:0000256" key="10">
    <source>
        <dbReference type="ARBA" id="ARBA00034345"/>
    </source>
</evidence>
<evidence type="ECO:0000256" key="1">
    <source>
        <dbReference type="ARBA" id="ARBA00004496"/>
    </source>
</evidence>
<evidence type="ECO:0000256" key="8">
    <source>
        <dbReference type="ARBA" id="ARBA00034317"/>
    </source>
</evidence>
<organism evidence="17 18">
    <name type="scientific">Aneurinibacillus danicus</name>
    <dbReference type="NCBI Taxonomy" id="267746"/>
    <lineage>
        <taxon>Bacteria</taxon>
        <taxon>Bacillati</taxon>
        <taxon>Bacillota</taxon>
        <taxon>Bacilli</taxon>
        <taxon>Bacillales</taxon>
        <taxon>Paenibacillaceae</taxon>
        <taxon>Aneurinibacillus group</taxon>
        <taxon>Aneurinibacillus</taxon>
    </lineage>
</organism>
<dbReference type="GO" id="GO:0008470">
    <property type="term" value="F:3-methylbutanoyl-CoA dehydrogenase activity"/>
    <property type="evidence" value="ECO:0007669"/>
    <property type="project" value="TreeGrafter"/>
</dbReference>
<comment type="caution">
    <text evidence="17">The sequence shown here is derived from an EMBL/GenBank/DDBJ whole genome shotgun (WGS) entry which is preliminary data.</text>
</comment>
<dbReference type="Gene3D" id="1.20.140.10">
    <property type="entry name" value="Butyryl-CoA Dehydrogenase, subunit A, domain 3"/>
    <property type="match status" value="1"/>
</dbReference>
<dbReference type="InterPro" id="IPR036250">
    <property type="entry name" value="AcylCo_DH-like_C"/>
</dbReference>
<reference evidence="17 18" key="1">
    <citation type="submission" date="2019-07" db="EMBL/GenBank/DDBJ databases">
        <title>Whole genome shotgun sequence of Aneurinibacillus danicus NBRC 102444.</title>
        <authorList>
            <person name="Hosoyama A."/>
            <person name="Uohara A."/>
            <person name="Ohji S."/>
            <person name="Ichikawa N."/>
        </authorList>
    </citation>
    <scope>NUCLEOTIDE SEQUENCE [LARGE SCALE GENOMIC DNA]</scope>
    <source>
        <strain evidence="17 18">NBRC 102444</strain>
    </source>
</reference>
<dbReference type="InterPro" id="IPR013786">
    <property type="entry name" value="AcylCoA_DH/ox_N"/>
</dbReference>
<feature type="domain" description="Acyl-CoA dehydrogenase/oxidase N-terminal" evidence="15">
    <location>
        <begin position="18"/>
        <end position="113"/>
    </location>
</feature>
<dbReference type="FunFam" id="2.40.110.10:FF:000020">
    <property type="entry name" value="Putative acyl-CoA dehydrogenase YdbM"/>
    <property type="match status" value="1"/>
</dbReference>
<dbReference type="PANTHER" id="PTHR43884">
    <property type="entry name" value="ACYL-COA DEHYDROGENASE"/>
    <property type="match status" value="1"/>
</dbReference>
<keyword evidence="2" id="KW-0285">Flavoprotein</keyword>
<dbReference type="InterPro" id="IPR037069">
    <property type="entry name" value="AcylCoA_DH/ox_N_sf"/>
</dbReference>
<dbReference type="EMBL" id="BJXX01000175">
    <property type="protein sequence ID" value="GEN36294.1"/>
    <property type="molecule type" value="Genomic_DNA"/>
</dbReference>
<comment type="pathway">
    <text evidence="7">Sulfur metabolism; dibenzothiophene degradation.</text>
</comment>
<keyword evidence="3" id="KW-0288">FMN</keyword>
<evidence type="ECO:0000256" key="11">
    <source>
        <dbReference type="ARBA" id="ARBA00047859"/>
    </source>
</evidence>
<dbReference type="EC" id="1.14.14.21" evidence="9"/>
<dbReference type="Pfam" id="PF08028">
    <property type="entry name" value="Acyl-CoA_dh_2"/>
    <property type="match status" value="1"/>
</dbReference>
<dbReference type="SUPFAM" id="SSF47203">
    <property type="entry name" value="Acyl-CoA dehydrogenase C-terminal domain-like"/>
    <property type="match status" value="1"/>
</dbReference>
<gene>
    <name evidence="17" type="ORF">ADA01nite_37540</name>
</gene>
<name>A0A511VBR9_9BACL</name>
<dbReference type="GO" id="GO:0050660">
    <property type="term" value="F:flavin adenine dinucleotide binding"/>
    <property type="evidence" value="ECO:0007669"/>
    <property type="project" value="InterPro"/>
</dbReference>
<dbReference type="Gene3D" id="2.40.110.10">
    <property type="entry name" value="Butyryl-CoA Dehydrogenase, subunit A, domain 2"/>
    <property type="match status" value="1"/>
</dbReference>
<evidence type="ECO:0000313" key="17">
    <source>
        <dbReference type="EMBL" id="GEN36294.1"/>
    </source>
</evidence>
<dbReference type="Proteomes" id="UP000321157">
    <property type="component" value="Unassembled WGS sequence"/>
</dbReference>
<evidence type="ECO:0000256" key="3">
    <source>
        <dbReference type="ARBA" id="ARBA00022643"/>
    </source>
</evidence>
<dbReference type="Gene3D" id="1.10.540.10">
    <property type="entry name" value="Acyl-CoA dehydrogenase/oxidase, N-terminal domain"/>
    <property type="match status" value="1"/>
</dbReference>
<dbReference type="SUPFAM" id="SSF56645">
    <property type="entry name" value="Acyl-CoA dehydrogenase NM domain-like"/>
    <property type="match status" value="1"/>
</dbReference>
<dbReference type="Pfam" id="PF02770">
    <property type="entry name" value="Acyl-CoA_dh_M"/>
    <property type="match status" value="1"/>
</dbReference>
<dbReference type="InterPro" id="IPR006091">
    <property type="entry name" value="Acyl-CoA_Oxase/DH_mid-dom"/>
</dbReference>
<dbReference type="RefSeq" id="WP_146811933.1">
    <property type="nucleotide sequence ID" value="NZ_BJXX01000175.1"/>
</dbReference>
<dbReference type="OrthoDB" id="571684at2"/>
<evidence type="ECO:0000256" key="5">
    <source>
        <dbReference type="ARBA" id="ARBA00023002"/>
    </source>
</evidence>
<comment type="catalytic activity">
    <reaction evidence="13">
        <text>dibenzothiophene + 2 FMNH2 + 2 O2 = dibenzothiophene 5,5-dioxide + 2 FMN + 2 H2O + 2 H(+)</text>
        <dbReference type="Rhea" id="RHEA:49072"/>
        <dbReference type="ChEBI" id="CHEBI:15377"/>
        <dbReference type="ChEBI" id="CHEBI:15378"/>
        <dbReference type="ChEBI" id="CHEBI:15379"/>
        <dbReference type="ChEBI" id="CHEBI:23681"/>
        <dbReference type="ChEBI" id="CHEBI:57618"/>
        <dbReference type="ChEBI" id="CHEBI:58210"/>
        <dbReference type="ChEBI" id="CHEBI:90356"/>
        <dbReference type="EC" id="1.14.14.21"/>
    </reaction>
</comment>
<dbReference type="InterPro" id="IPR009100">
    <property type="entry name" value="AcylCoA_DH/oxidase_NM_dom_sf"/>
</dbReference>
<comment type="similarity">
    <text evidence="8">Belongs to the DszC flavin monooxygenase family.</text>
</comment>
<evidence type="ECO:0000256" key="2">
    <source>
        <dbReference type="ARBA" id="ARBA00022630"/>
    </source>
</evidence>
<comment type="catalytic activity">
    <reaction evidence="11">
        <text>dibenzothiophene + FMNH2 + O2 = dibenzothiophene 5-oxide + FMN + H2O + H(+)</text>
        <dbReference type="Rhea" id="RHEA:49076"/>
        <dbReference type="ChEBI" id="CHEBI:15377"/>
        <dbReference type="ChEBI" id="CHEBI:15378"/>
        <dbReference type="ChEBI" id="CHEBI:15379"/>
        <dbReference type="ChEBI" id="CHEBI:23681"/>
        <dbReference type="ChEBI" id="CHEBI:23683"/>
        <dbReference type="ChEBI" id="CHEBI:57618"/>
        <dbReference type="ChEBI" id="CHEBI:58210"/>
    </reaction>
</comment>
<evidence type="ECO:0000256" key="9">
    <source>
        <dbReference type="ARBA" id="ARBA00034328"/>
    </source>
</evidence>
<dbReference type="PIRSF" id="PIRSF016578">
    <property type="entry name" value="HsaA"/>
    <property type="match status" value="1"/>
</dbReference>
<keyword evidence="18" id="KW-1185">Reference proteome</keyword>
<dbReference type="AlphaFoldDB" id="A0A511VBR9"/>
<evidence type="ECO:0000313" key="18">
    <source>
        <dbReference type="Proteomes" id="UP000321157"/>
    </source>
</evidence>
<evidence type="ECO:0000259" key="15">
    <source>
        <dbReference type="Pfam" id="PF02771"/>
    </source>
</evidence>
<evidence type="ECO:0000256" key="13">
    <source>
        <dbReference type="ARBA" id="ARBA00049456"/>
    </source>
</evidence>
<dbReference type="InterPro" id="IPR013107">
    <property type="entry name" value="Acyl-CoA_DH_C"/>
</dbReference>
<protein>
    <recommendedName>
        <fullName evidence="10">Dibenzothiophene monooxygenase</fullName>
        <ecNumber evidence="9">1.14.14.21</ecNumber>
    </recommendedName>
</protein>
<evidence type="ECO:0000256" key="6">
    <source>
        <dbReference type="ARBA" id="ARBA00023033"/>
    </source>
</evidence>
<dbReference type="InterPro" id="IPR046373">
    <property type="entry name" value="Acyl-CoA_Oxase/DH_mid-dom_sf"/>
</dbReference>
<sequence>MSVTLKKSEDFIAIAAKLAAEFAVDVKERDHIGGTPKAQRDALRKSGLLKLLIPEEYGGYGESWITVLHIVRELAKVDGSIAHLFGYHTLFLANLFFSGTNEQKLYYFTETADKNLFWGNAVNPLDHSLFAVRDGERLILNGKKSFSTGSPDSDFLLISWEEENNPTLFMGIIPSDRTGVTIHDDWDGIGQRQTGSGTVTFENVIVEKGEVLPGGYYGTSPFSTLGATFSQSVLLNIFLGIAEGALEAAKQYTVTHSKPWYTSGYEKATDDPSIQSKYGYYWIRIQSAIGLADRAAEKAAQAWDKQFDLTEKERGETAVLVAAANVLAGEVSIEVTNGIFEVMGARSASRKHNFDRYWRDVRTHTLHNPAEYKRRTVGKWFLNGEFPIPGEYA</sequence>
<keyword evidence="5" id="KW-0560">Oxidoreductase</keyword>